<feature type="compositionally biased region" description="Low complexity" evidence="1">
    <location>
        <begin position="35"/>
        <end position="50"/>
    </location>
</feature>
<name>A0A4S8L2T2_DENBC</name>
<accession>A0A4S8L2T2</accession>
<gene>
    <name evidence="2" type="ORF">K435DRAFT_441511</name>
</gene>
<keyword evidence="3" id="KW-1185">Reference proteome</keyword>
<feature type="region of interest" description="Disordered" evidence="1">
    <location>
        <begin position="16"/>
        <end position="58"/>
    </location>
</feature>
<evidence type="ECO:0000313" key="3">
    <source>
        <dbReference type="Proteomes" id="UP000297245"/>
    </source>
</evidence>
<proteinExistence type="predicted"/>
<organism evidence="2 3">
    <name type="scientific">Dendrothele bispora (strain CBS 962.96)</name>
    <dbReference type="NCBI Taxonomy" id="1314807"/>
    <lineage>
        <taxon>Eukaryota</taxon>
        <taxon>Fungi</taxon>
        <taxon>Dikarya</taxon>
        <taxon>Basidiomycota</taxon>
        <taxon>Agaricomycotina</taxon>
        <taxon>Agaricomycetes</taxon>
        <taxon>Agaricomycetidae</taxon>
        <taxon>Agaricales</taxon>
        <taxon>Agaricales incertae sedis</taxon>
        <taxon>Dendrothele</taxon>
    </lineage>
</organism>
<dbReference type="EMBL" id="ML179708">
    <property type="protein sequence ID" value="THU82786.1"/>
    <property type="molecule type" value="Genomic_DNA"/>
</dbReference>
<feature type="compositionally biased region" description="Low complexity" evidence="1">
    <location>
        <begin position="16"/>
        <end position="28"/>
    </location>
</feature>
<evidence type="ECO:0000313" key="2">
    <source>
        <dbReference type="EMBL" id="THU82786.1"/>
    </source>
</evidence>
<sequence>MMSSVPLLLESFNPAPLTHIPTPTITHHPLPPALSPSRSSSNSGHSFSTSEPPSRPHLFYYHQYRESREVVTDRLQCSRCTLGGGVPGSTRPDSVMSTVSAKSNGRSYEGHGSDSR</sequence>
<dbReference type="AlphaFoldDB" id="A0A4S8L2T2"/>
<reference evidence="2 3" key="1">
    <citation type="journal article" date="2019" name="Nat. Ecol. Evol.">
        <title>Megaphylogeny resolves global patterns of mushroom evolution.</title>
        <authorList>
            <person name="Varga T."/>
            <person name="Krizsan K."/>
            <person name="Foldi C."/>
            <person name="Dima B."/>
            <person name="Sanchez-Garcia M."/>
            <person name="Sanchez-Ramirez S."/>
            <person name="Szollosi G.J."/>
            <person name="Szarkandi J.G."/>
            <person name="Papp V."/>
            <person name="Albert L."/>
            <person name="Andreopoulos W."/>
            <person name="Angelini C."/>
            <person name="Antonin V."/>
            <person name="Barry K.W."/>
            <person name="Bougher N.L."/>
            <person name="Buchanan P."/>
            <person name="Buyck B."/>
            <person name="Bense V."/>
            <person name="Catcheside P."/>
            <person name="Chovatia M."/>
            <person name="Cooper J."/>
            <person name="Damon W."/>
            <person name="Desjardin D."/>
            <person name="Finy P."/>
            <person name="Geml J."/>
            <person name="Haridas S."/>
            <person name="Hughes K."/>
            <person name="Justo A."/>
            <person name="Karasinski D."/>
            <person name="Kautmanova I."/>
            <person name="Kiss B."/>
            <person name="Kocsube S."/>
            <person name="Kotiranta H."/>
            <person name="LaButti K.M."/>
            <person name="Lechner B.E."/>
            <person name="Liimatainen K."/>
            <person name="Lipzen A."/>
            <person name="Lukacs Z."/>
            <person name="Mihaltcheva S."/>
            <person name="Morgado L.N."/>
            <person name="Niskanen T."/>
            <person name="Noordeloos M.E."/>
            <person name="Ohm R.A."/>
            <person name="Ortiz-Santana B."/>
            <person name="Ovrebo C."/>
            <person name="Racz N."/>
            <person name="Riley R."/>
            <person name="Savchenko A."/>
            <person name="Shiryaev A."/>
            <person name="Soop K."/>
            <person name="Spirin V."/>
            <person name="Szebenyi C."/>
            <person name="Tomsovsky M."/>
            <person name="Tulloss R.E."/>
            <person name="Uehling J."/>
            <person name="Grigoriev I.V."/>
            <person name="Vagvolgyi C."/>
            <person name="Papp T."/>
            <person name="Martin F.M."/>
            <person name="Miettinen O."/>
            <person name="Hibbett D.S."/>
            <person name="Nagy L.G."/>
        </authorList>
    </citation>
    <scope>NUCLEOTIDE SEQUENCE [LARGE SCALE GENOMIC DNA]</scope>
    <source>
        <strain evidence="2 3">CBS 962.96</strain>
    </source>
</reference>
<evidence type="ECO:0000256" key="1">
    <source>
        <dbReference type="SAM" id="MobiDB-lite"/>
    </source>
</evidence>
<protein>
    <submittedName>
        <fullName evidence="2">Uncharacterized protein</fullName>
    </submittedName>
</protein>
<feature type="region of interest" description="Disordered" evidence="1">
    <location>
        <begin position="82"/>
        <end position="116"/>
    </location>
</feature>
<dbReference type="Proteomes" id="UP000297245">
    <property type="component" value="Unassembled WGS sequence"/>
</dbReference>
<feature type="compositionally biased region" description="Polar residues" evidence="1">
    <location>
        <begin position="91"/>
        <end position="106"/>
    </location>
</feature>